<dbReference type="GO" id="GO:0046685">
    <property type="term" value="P:response to arsenic-containing substance"/>
    <property type="evidence" value="ECO:0007669"/>
    <property type="project" value="InterPro"/>
</dbReference>
<dbReference type="NCBIfam" id="NF033727">
    <property type="entry name" value="chaperon_ArsD"/>
    <property type="match status" value="1"/>
</dbReference>
<dbReference type="InterPro" id="IPR010712">
    <property type="entry name" value="Arsenical-R_ArsD"/>
</dbReference>
<accession>A0AAJ2NNR9</accession>
<dbReference type="Proteomes" id="UP001285636">
    <property type="component" value="Unassembled WGS sequence"/>
</dbReference>
<gene>
    <name evidence="1" type="primary">arsD</name>
    <name evidence="1" type="ORF">RYX45_11340</name>
</gene>
<dbReference type="EMBL" id="JAWJAY010000002">
    <property type="protein sequence ID" value="MDV2885774.1"/>
    <property type="molecule type" value="Genomic_DNA"/>
</dbReference>
<dbReference type="GO" id="GO:0045892">
    <property type="term" value="P:negative regulation of DNA-templated transcription"/>
    <property type="evidence" value="ECO:0007669"/>
    <property type="project" value="InterPro"/>
</dbReference>
<dbReference type="Gene3D" id="3.40.30.10">
    <property type="entry name" value="Glutaredoxin"/>
    <property type="match status" value="1"/>
</dbReference>
<dbReference type="Pfam" id="PF06953">
    <property type="entry name" value="ArsD"/>
    <property type="match status" value="1"/>
</dbReference>
<dbReference type="GO" id="GO:0003677">
    <property type="term" value="F:DNA binding"/>
    <property type="evidence" value="ECO:0007669"/>
    <property type="project" value="InterPro"/>
</dbReference>
<dbReference type="RefSeq" id="WP_075681262.1">
    <property type="nucleotide sequence ID" value="NZ_CP117835.1"/>
</dbReference>
<protein>
    <submittedName>
        <fullName evidence="1">Arsenite efflux transporter metallochaperone ArsD</fullName>
    </submittedName>
</protein>
<name>A0AAJ2NNR9_ALKPS</name>
<comment type="caution">
    <text evidence="1">The sequence shown here is derived from an EMBL/GenBank/DDBJ whole genome shotgun (WGS) entry which is preliminary data.</text>
</comment>
<reference evidence="1" key="1">
    <citation type="submission" date="2023-10" db="EMBL/GenBank/DDBJ databases">
        <title>Screening of Alkalihalophilus pseudofirmusBZ-TG-HK211 and Its Alleviation of Salt Stress on Rapeseed Growth.</title>
        <authorList>
            <person name="Zhao B."/>
            <person name="Guo T."/>
        </authorList>
    </citation>
    <scope>NUCLEOTIDE SEQUENCE</scope>
    <source>
        <strain evidence="1">BZ-TG-HK211</strain>
    </source>
</reference>
<sequence>MAKIRIYDPALCCPTGVCGPSVDPELTRIATALFMLEKKGADVARYNLGSEPQAFIDEKNVNQLLNDKGTEALPVVVVDDKVELTGKYPTNEQLAKWTGISVQELTKEPKKMKGIELL</sequence>
<organism evidence="1 2">
    <name type="scientific">Alkalihalophilus pseudofirmus</name>
    <name type="common">Bacillus pseudofirmus</name>
    <dbReference type="NCBI Taxonomy" id="79885"/>
    <lineage>
        <taxon>Bacteria</taxon>
        <taxon>Bacillati</taxon>
        <taxon>Bacillota</taxon>
        <taxon>Bacilli</taxon>
        <taxon>Bacillales</taxon>
        <taxon>Bacillaceae</taxon>
        <taxon>Alkalihalophilus</taxon>
    </lineage>
</organism>
<evidence type="ECO:0000313" key="1">
    <source>
        <dbReference type="EMBL" id="MDV2885774.1"/>
    </source>
</evidence>
<evidence type="ECO:0000313" key="2">
    <source>
        <dbReference type="Proteomes" id="UP001285636"/>
    </source>
</evidence>
<proteinExistence type="predicted"/>
<dbReference type="AlphaFoldDB" id="A0AAJ2NNR9"/>